<evidence type="ECO:0000313" key="3">
    <source>
        <dbReference type="Proteomes" id="UP000070501"/>
    </source>
</evidence>
<dbReference type="Proteomes" id="UP000070501">
    <property type="component" value="Unassembled WGS sequence"/>
</dbReference>
<protein>
    <recommendedName>
        <fullName evidence="4">Secreted protein</fullName>
    </recommendedName>
</protein>
<name>A0A136J0X9_9PEZI</name>
<dbReference type="EMBL" id="KQ964252">
    <property type="protein sequence ID" value="KXJ90709.1"/>
    <property type="molecule type" value="Genomic_DNA"/>
</dbReference>
<dbReference type="InParanoid" id="A0A136J0X9"/>
<feature type="non-terminal residue" evidence="2">
    <location>
        <position position="85"/>
    </location>
</feature>
<dbReference type="AlphaFoldDB" id="A0A136J0X9"/>
<gene>
    <name evidence="2" type="ORF">Micbo1qcDRAFT_164348</name>
</gene>
<organism evidence="2 3">
    <name type="scientific">Microdochium bolleyi</name>
    <dbReference type="NCBI Taxonomy" id="196109"/>
    <lineage>
        <taxon>Eukaryota</taxon>
        <taxon>Fungi</taxon>
        <taxon>Dikarya</taxon>
        <taxon>Ascomycota</taxon>
        <taxon>Pezizomycotina</taxon>
        <taxon>Sordariomycetes</taxon>
        <taxon>Xylariomycetidae</taxon>
        <taxon>Xylariales</taxon>
        <taxon>Microdochiaceae</taxon>
        <taxon>Microdochium</taxon>
    </lineage>
</organism>
<feature type="signal peptide" evidence="1">
    <location>
        <begin position="1"/>
        <end position="17"/>
    </location>
</feature>
<proteinExistence type="predicted"/>
<evidence type="ECO:0000256" key="1">
    <source>
        <dbReference type="SAM" id="SignalP"/>
    </source>
</evidence>
<keyword evidence="1" id="KW-0732">Signal</keyword>
<keyword evidence="3" id="KW-1185">Reference proteome</keyword>
<evidence type="ECO:0000313" key="2">
    <source>
        <dbReference type="EMBL" id="KXJ90709.1"/>
    </source>
</evidence>
<reference evidence="3" key="1">
    <citation type="submission" date="2016-02" db="EMBL/GenBank/DDBJ databases">
        <title>Draft genome sequence of Microdochium bolleyi, a fungal endophyte of beachgrass.</title>
        <authorList>
            <consortium name="DOE Joint Genome Institute"/>
            <person name="David A.S."/>
            <person name="May G."/>
            <person name="Haridas S."/>
            <person name="Lim J."/>
            <person name="Wang M."/>
            <person name="Labutti K."/>
            <person name="Lipzen A."/>
            <person name="Barry K."/>
            <person name="Grigoriev I.V."/>
        </authorList>
    </citation>
    <scope>NUCLEOTIDE SEQUENCE [LARGE SCALE GENOMIC DNA]</scope>
    <source>
        <strain evidence="3">J235TASD1</strain>
    </source>
</reference>
<sequence>MLCVSLLALSVSRPSYCAHAPWAPVRRGASRTMWEPRMTLDQHISGTVRVQTGQKGVSHGLRNYLARPVVLCAIAVPPKARRPAN</sequence>
<accession>A0A136J0X9</accession>
<feature type="chain" id="PRO_5007293358" description="Secreted protein" evidence="1">
    <location>
        <begin position="18"/>
        <end position="85"/>
    </location>
</feature>
<evidence type="ECO:0008006" key="4">
    <source>
        <dbReference type="Google" id="ProtNLM"/>
    </source>
</evidence>